<sequence length="126" mass="14703">MDEQRLRAWVAAYERAWRTPGTEVLGELFTADATYRQTPYREPVRGLPAIARMWEAERAGPDEVFRMTGEPVALDGDTAVVRVEVSYGEPVRQEYRDLWVIRFAGDGRCRAFEEWPFWPEKSHRPD</sequence>
<gene>
    <name evidence="2" type="ORF">BA062_07195</name>
</gene>
<evidence type="ECO:0000259" key="1">
    <source>
        <dbReference type="Pfam" id="PF12680"/>
    </source>
</evidence>
<dbReference type="RefSeq" id="WP_110335321.1">
    <property type="nucleotide sequence ID" value="NZ_JBHVKT010000026.1"/>
</dbReference>
<protein>
    <recommendedName>
        <fullName evidence="1">SnoaL-like domain-containing protein</fullName>
    </recommendedName>
</protein>
<accession>A0A318LSN0</accession>
<dbReference type="AlphaFoldDB" id="A0A318LSN0"/>
<organism evidence="2 3">
    <name type="scientific">Prauserella flavalba</name>
    <dbReference type="NCBI Taxonomy" id="1477506"/>
    <lineage>
        <taxon>Bacteria</taxon>
        <taxon>Bacillati</taxon>
        <taxon>Actinomycetota</taxon>
        <taxon>Actinomycetes</taxon>
        <taxon>Pseudonocardiales</taxon>
        <taxon>Pseudonocardiaceae</taxon>
        <taxon>Prauserella</taxon>
    </lineage>
</organism>
<feature type="domain" description="SnoaL-like" evidence="1">
    <location>
        <begin position="11"/>
        <end position="109"/>
    </location>
</feature>
<comment type="caution">
    <text evidence="2">The sequence shown here is derived from an EMBL/GenBank/DDBJ whole genome shotgun (WGS) entry which is preliminary data.</text>
</comment>
<dbReference type="Proteomes" id="UP000247892">
    <property type="component" value="Unassembled WGS sequence"/>
</dbReference>
<dbReference type="EMBL" id="MASU01000005">
    <property type="protein sequence ID" value="PXY35328.1"/>
    <property type="molecule type" value="Genomic_DNA"/>
</dbReference>
<evidence type="ECO:0000313" key="2">
    <source>
        <dbReference type="EMBL" id="PXY35328.1"/>
    </source>
</evidence>
<dbReference type="Gene3D" id="3.10.450.50">
    <property type="match status" value="1"/>
</dbReference>
<keyword evidence="3" id="KW-1185">Reference proteome</keyword>
<dbReference type="Pfam" id="PF12680">
    <property type="entry name" value="SnoaL_2"/>
    <property type="match status" value="1"/>
</dbReference>
<dbReference type="OrthoDB" id="572586at2"/>
<reference evidence="2 3" key="1">
    <citation type="submission" date="2016-07" db="EMBL/GenBank/DDBJ databases">
        <title>Draft genome sequence of Prauserella sp. YIM 121212, isolated from alkaline soil.</title>
        <authorList>
            <person name="Ruckert C."/>
            <person name="Albersmeier A."/>
            <person name="Jiang C.-L."/>
            <person name="Jiang Y."/>
            <person name="Kalinowski J."/>
            <person name="Schneider O."/>
            <person name="Winkler A."/>
            <person name="Zotchev S.B."/>
        </authorList>
    </citation>
    <scope>NUCLEOTIDE SEQUENCE [LARGE SCALE GENOMIC DNA]</scope>
    <source>
        <strain evidence="2 3">YIM 121212</strain>
    </source>
</reference>
<name>A0A318LSN0_9PSEU</name>
<proteinExistence type="predicted"/>
<dbReference type="InterPro" id="IPR032710">
    <property type="entry name" value="NTF2-like_dom_sf"/>
</dbReference>
<dbReference type="SUPFAM" id="SSF54427">
    <property type="entry name" value="NTF2-like"/>
    <property type="match status" value="1"/>
</dbReference>
<dbReference type="InterPro" id="IPR037401">
    <property type="entry name" value="SnoaL-like"/>
</dbReference>
<evidence type="ECO:0000313" key="3">
    <source>
        <dbReference type="Proteomes" id="UP000247892"/>
    </source>
</evidence>